<reference evidence="1" key="1">
    <citation type="submission" date="2021-04" db="EMBL/GenBank/DDBJ databases">
        <authorList>
            <consortium name="Wellcome Sanger Institute Data Sharing"/>
        </authorList>
    </citation>
    <scope>NUCLEOTIDE SEQUENCE [LARGE SCALE GENOMIC DNA]</scope>
</reference>
<accession>A0A665WUS5</accession>
<evidence type="ECO:0000313" key="2">
    <source>
        <dbReference type="Proteomes" id="UP000472264"/>
    </source>
</evidence>
<protein>
    <submittedName>
        <fullName evidence="1">Uncharacterized protein</fullName>
    </submittedName>
</protein>
<sequence>MLTNTGPAKLYLSIIDDVIEKNEMFLLASELHYVYLSRMDVALQKNKTIHRMKIH</sequence>
<proteinExistence type="predicted"/>
<dbReference type="AlphaFoldDB" id="A0A665WUS5"/>
<organism evidence="1 2">
    <name type="scientific">Echeneis naucrates</name>
    <name type="common">Live sharksucker</name>
    <dbReference type="NCBI Taxonomy" id="173247"/>
    <lineage>
        <taxon>Eukaryota</taxon>
        <taxon>Metazoa</taxon>
        <taxon>Chordata</taxon>
        <taxon>Craniata</taxon>
        <taxon>Vertebrata</taxon>
        <taxon>Euteleostomi</taxon>
        <taxon>Actinopterygii</taxon>
        <taxon>Neopterygii</taxon>
        <taxon>Teleostei</taxon>
        <taxon>Neoteleostei</taxon>
        <taxon>Acanthomorphata</taxon>
        <taxon>Carangaria</taxon>
        <taxon>Carangiformes</taxon>
        <taxon>Echeneidae</taxon>
        <taxon>Echeneis</taxon>
    </lineage>
</organism>
<reference evidence="1" key="2">
    <citation type="submission" date="2025-08" db="UniProtKB">
        <authorList>
            <consortium name="Ensembl"/>
        </authorList>
    </citation>
    <scope>IDENTIFICATION</scope>
</reference>
<reference evidence="1" key="3">
    <citation type="submission" date="2025-09" db="UniProtKB">
        <authorList>
            <consortium name="Ensembl"/>
        </authorList>
    </citation>
    <scope>IDENTIFICATION</scope>
</reference>
<dbReference type="Ensembl" id="ENSENLT00000048874.1">
    <property type="protein sequence ID" value="ENSENLP00000047731.1"/>
    <property type="gene ID" value="ENSENLG00000020168.1"/>
</dbReference>
<name>A0A665WUS5_ECHNA</name>
<keyword evidence="2" id="KW-1185">Reference proteome</keyword>
<dbReference type="InParanoid" id="A0A665WUS5"/>
<evidence type="ECO:0000313" key="1">
    <source>
        <dbReference type="Ensembl" id="ENSENLP00000047731.1"/>
    </source>
</evidence>
<dbReference type="Proteomes" id="UP000472264">
    <property type="component" value="Chromosome 15"/>
</dbReference>